<dbReference type="EMBL" id="UYYB01030768">
    <property type="protein sequence ID" value="VDM73454.1"/>
    <property type="molecule type" value="Genomic_DNA"/>
</dbReference>
<dbReference type="Gene3D" id="3.40.50.720">
    <property type="entry name" value="NAD(P)-binding Rossmann-like Domain"/>
    <property type="match status" value="1"/>
</dbReference>
<proteinExistence type="predicted"/>
<evidence type="ECO:0000313" key="1">
    <source>
        <dbReference type="EMBL" id="VDM73454.1"/>
    </source>
</evidence>
<dbReference type="SUPFAM" id="SSF51735">
    <property type="entry name" value="NAD(P)-binding Rossmann-fold domains"/>
    <property type="match status" value="1"/>
</dbReference>
<organism evidence="1 2">
    <name type="scientific">Strongylus vulgaris</name>
    <name type="common">Blood worm</name>
    <dbReference type="NCBI Taxonomy" id="40348"/>
    <lineage>
        <taxon>Eukaryota</taxon>
        <taxon>Metazoa</taxon>
        <taxon>Ecdysozoa</taxon>
        <taxon>Nematoda</taxon>
        <taxon>Chromadorea</taxon>
        <taxon>Rhabditida</taxon>
        <taxon>Rhabditina</taxon>
        <taxon>Rhabditomorpha</taxon>
        <taxon>Strongyloidea</taxon>
        <taxon>Strongylidae</taxon>
        <taxon>Strongylus</taxon>
    </lineage>
</organism>
<name>A0A3P7J6D8_STRVU</name>
<protein>
    <submittedName>
        <fullName evidence="1">Uncharacterized protein</fullName>
    </submittedName>
</protein>
<evidence type="ECO:0000313" key="2">
    <source>
        <dbReference type="Proteomes" id="UP000270094"/>
    </source>
</evidence>
<accession>A0A3P7J6D8</accession>
<keyword evidence="2" id="KW-1185">Reference proteome</keyword>
<dbReference type="AlphaFoldDB" id="A0A3P7J6D8"/>
<dbReference type="OrthoDB" id="1888931at2759"/>
<gene>
    <name evidence="1" type="ORF">SVUK_LOCUS8452</name>
</gene>
<reference evidence="1 2" key="1">
    <citation type="submission" date="2018-11" db="EMBL/GenBank/DDBJ databases">
        <authorList>
            <consortium name="Pathogen Informatics"/>
        </authorList>
    </citation>
    <scope>NUCLEOTIDE SEQUENCE [LARGE SCALE GENOMIC DNA]</scope>
</reference>
<sequence length="107" mass="12048">MEAASATTVPVGRLAKPEELANLAAYMCSNYASWMNGAVSFSTLTHLKHRANRKHPISFQIIDFDGGQQYLNHNSSFGAHLHEMKPKDWEQIENTIRQKTGKTKSKM</sequence>
<dbReference type="InterPro" id="IPR036291">
    <property type="entry name" value="NAD(P)-bd_dom_sf"/>
</dbReference>
<dbReference type="Proteomes" id="UP000270094">
    <property type="component" value="Unassembled WGS sequence"/>
</dbReference>